<name>A0A9P7FXA4_9AGAR</name>
<dbReference type="Proteomes" id="UP000717328">
    <property type="component" value="Unassembled WGS sequence"/>
</dbReference>
<keyword evidence="2" id="KW-1185">Reference proteome</keyword>
<reference evidence="1" key="1">
    <citation type="submission" date="2021-02" db="EMBL/GenBank/DDBJ databases">
        <authorList>
            <person name="Nieuwenhuis M."/>
            <person name="Van De Peppel L.J.J."/>
        </authorList>
    </citation>
    <scope>NUCLEOTIDE SEQUENCE</scope>
    <source>
        <strain evidence="1">D49</strain>
    </source>
</reference>
<gene>
    <name evidence="1" type="ORF">H0H81_009174</name>
</gene>
<organism evidence="1 2">
    <name type="scientific">Sphagnurus paluster</name>
    <dbReference type="NCBI Taxonomy" id="117069"/>
    <lineage>
        <taxon>Eukaryota</taxon>
        <taxon>Fungi</taxon>
        <taxon>Dikarya</taxon>
        <taxon>Basidiomycota</taxon>
        <taxon>Agaricomycotina</taxon>
        <taxon>Agaricomycetes</taxon>
        <taxon>Agaricomycetidae</taxon>
        <taxon>Agaricales</taxon>
        <taxon>Tricholomatineae</taxon>
        <taxon>Lyophyllaceae</taxon>
        <taxon>Sphagnurus</taxon>
    </lineage>
</organism>
<protein>
    <submittedName>
        <fullName evidence="1">Uncharacterized protein</fullName>
    </submittedName>
</protein>
<evidence type="ECO:0000313" key="1">
    <source>
        <dbReference type="EMBL" id="KAG5638871.1"/>
    </source>
</evidence>
<dbReference type="AlphaFoldDB" id="A0A9P7FXA4"/>
<evidence type="ECO:0000313" key="2">
    <source>
        <dbReference type="Proteomes" id="UP000717328"/>
    </source>
</evidence>
<dbReference type="EMBL" id="JABCKI010005740">
    <property type="protein sequence ID" value="KAG5638871.1"/>
    <property type="molecule type" value="Genomic_DNA"/>
</dbReference>
<dbReference type="OrthoDB" id="3197787at2759"/>
<comment type="caution">
    <text evidence="1">The sequence shown here is derived from an EMBL/GenBank/DDBJ whole genome shotgun (WGS) entry which is preliminary data.</text>
</comment>
<reference evidence="1" key="2">
    <citation type="submission" date="2021-10" db="EMBL/GenBank/DDBJ databases">
        <title>Phylogenomics reveals ancestral predisposition of the termite-cultivated fungus Termitomyces towards a domesticated lifestyle.</title>
        <authorList>
            <person name="Auxier B."/>
            <person name="Grum-Grzhimaylo A."/>
            <person name="Cardenas M.E."/>
            <person name="Lodge J.D."/>
            <person name="Laessoe T."/>
            <person name="Pedersen O."/>
            <person name="Smith M.E."/>
            <person name="Kuyper T.W."/>
            <person name="Franco-Molano E.A."/>
            <person name="Baroni T.J."/>
            <person name="Aanen D.K."/>
        </authorList>
    </citation>
    <scope>NUCLEOTIDE SEQUENCE</scope>
    <source>
        <strain evidence="1">D49</strain>
    </source>
</reference>
<proteinExistence type="predicted"/>
<accession>A0A9P7FXA4</accession>
<sequence length="186" mass="21602">MTESPVHATPATHRRRPLPPNYIGADPYDIVGKILTRARKSAHHPSVILEFSDNTSFQILLDGYDPVHPGIPKELEMDSELQAFFTSGQLLDLPIIGCTFTTFQDWAFESKAAHEVRWEQKHFGIAFKFAEERPRWRCIWATMEERDTTGACIFRNYSDVYLEKARRPKLHTGRDKRKQRRQSGSW</sequence>